<feature type="binding site" evidence="1">
    <location>
        <position position="85"/>
    </location>
    <ligand>
        <name>Ni(2+)</name>
        <dbReference type="ChEBI" id="CHEBI:49786"/>
    </ligand>
</feature>
<dbReference type="EMBL" id="CP059066">
    <property type="protein sequence ID" value="QSQ09565.1"/>
    <property type="molecule type" value="Genomic_DNA"/>
</dbReference>
<dbReference type="InterPro" id="IPR035922">
    <property type="entry name" value="3H_dom_sf"/>
</dbReference>
<dbReference type="SUPFAM" id="SSF46785">
    <property type="entry name" value="Winged helix' DNA-binding domain"/>
    <property type="match status" value="1"/>
</dbReference>
<keyword evidence="1" id="KW-0533">Nickel</keyword>
<reference evidence="4" key="1">
    <citation type="submission" date="2020-07" db="EMBL/GenBank/DDBJ databases">
        <title>Koleobacter methoxysyntrophicus gen. nov., sp. nov., a novel anaerobic bacterium isolated from deep subsurface oil field and proposal of Koleobacterales ord. nov. in the phylum Firmicutes.</title>
        <authorList>
            <person name="Sakamoto S."/>
            <person name="Tamaki H."/>
        </authorList>
    </citation>
    <scope>NUCLEOTIDE SEQUENCE</scope>
    <source>
        <strain evidence="4">NRmbB1</strain>
    </source>
</reference>
<dbReference type="PIRSF" id="PIRSF037847">
    <property type="entry name" value="NiaR"/>
    <property type="match status" value="1"/>
</dbReference>
<dbReference type="GO" id="GO:0046872">
    <property type="term" value="F:metal ion binding"/>
    <property type="evidence" value="ECO:0007669"/>
    <property type="project" value="UniProtKB-KW"/>
</dbReference>
<dbReference type="RefSeq" id="WP_206706917.1">
    <property type="nucleotide sequence ID" value="NZ_CP059066.1"/>
</dbReference>
<evidence type="ECO:0000313" key="4">
    <source>
        <dbReference type="EMBL" id="QSQ09565.1"/>
    </source>
</evidence>
<feature type="domain" description="3H" evidence="2">
    <location>
        <begin position="73"/>
        <end position="169"/>
    </location>
</feature>
<dbReference type="InterPro" id="IPR036390">
    <property type="entry name" value="WH_DNA-bd_sf"/>
</dbReference>
<feature type="binding site" evidence="1">
    <location>
        <position position="146"/>
    </location>
    <ligand>
        <name>Ni(2+)</name>
        <dbReference type="ChEBI" id="CHEBI:49786"/>
    </ligand>
</feature>
<dbReference type="PANTHER" id="PTHR40068">
    <property type="entry name" value="TRANSCRIPTION REPRESSOR NIAR-RELATED"/>
    <property type="match status" value="1"/>
</dbReference>
<evidence type="ECO:0000313" key="5">
    <source>
        <dbReference type="Proteomes" id="UP000662904"/>
    </source>
</evidence>
<dbReference type="InterPro" id="IPR013196">
    <property type="entry name" value="HTH_11"/>
</dbReference>
<dbReference type="InterPro" id="IPR036388">
    <property type="entry name" value="WH-like_DNA-bd_sf"/>
</dbReference>
<evidence type="ECO:0000259" key="3">
    <source>
        <dbReference type="Pfam" id="PF08279"/>
    </source>
</evidence>
<sequence length="172" mass="19322">MNSAKRRCEIMEYLKKQNTPITGSELAEKMGVSRQVIVTDIALLRAKGEEILATPQGYVLVSSIAEMDYKATIVCKHTKDQIREELSTILELGGKIIDVTVEHPLYGELKGMLMINSFKDLEEFITRMEKTNAKPLSALTEGVHLHTIKAPQEDILKEIKHALTVQGFLIKE</sequence>
<feature type="binding site" evidence="1">
    <location>
        <position position="144"/>
    </location>
    <ligand>
        <name>Ni(2+)</name>
        <dbReference type="ChEBI" id="CHEBI:49786"/>
    </ligand>
</feature>
<dbReference type="Pfam" id="PF08279">
    <property type="entry name" value="HTH_11"/>
    <property type="match status" value="1"/>
</dbReference>
<evidence type="ECO:0000256" key="1">
    <source>
        <dbReference type="PIRSR" id="PIRSR037847-1"/>
    </source>
</evidence>
<evidence type="ECO:0000259" key="2">
    <source>
        <dbReference type="Pfam" id="PF02829"/>
    </source>
</evidence>
<gene>
    <name evidence="4" type="primary">niaR</name>
    <name evidence="4" type="ORF">H0A61_01938</name>
</gene>
<feature type="domain" description="Helix-turn-helix type 11" evidence="3">
    <location>
        <begin position="6"/>
        <end position="58"/>
    </location>
</feature>
<dbReference type="Gene3D" id="1.10.10.10">
    <property type="entry name" value="Winged helix-like DNA-binding domain superfamily/Winged helix DNA-binding domain"/>
    <property type="match status" value="1"/>
</dbReference>
<accession>A0A8A0RMC5</accession>
<dbReference type="AlphaFoldDB" id="A0A8A0RMC5"/>
<feature type="binding site" evidence="1">
    <location>
        <position position="77"/>
    </location>
    <ligand>
        <name>Ni(2+)</name>
        <dbReference type="ChEBI" id="CHEBI:49786"/>
    </ligand>
</feature>
<dbReference type="PANTHER" id="PTHR40068:SF1">
    <property type="entry name" value="TRANSCRIPTION REPRESSOR NIAR-RELATED"/>
    <property type="match status" value="1"/>
</dbReference>
<dbReference type="SUPFAM" id="SSF75500">
    <property type="entry name" value="Putative transcriptional regulator TM1602, C-terminal domain"/>
    <property type="match status" value="1"/>
</dbReference>
<dbReference type="InterPro" id="IPR026043">
    <property type="entry name" value="NadR"/>
</dbReference>
<dbReference type="InterPro" id="IPR004173">
    <property type="entry name" value="3H_domain"/>
</dbReference>
<keyword evidence="1" id="KW-0479">Metal-binding</keyword>
<name>A0A8A0RMC5_9FIRM</name>
<dbReference type="Proteomes" id="UP000662904">
    <property type="component" value="Chromosome"/>
</dbReference>
<protein>
    <submittedName>
        <fullName evidence="4">Putative transcription repressor NiaR</fullName>
    </submittedName>
</protein>
<dbReference type="Gene3D" id="3.30.1340.20">
    <property type="entry name" value="3H domain"/>
    <property type="match status" value="1"/>
</dbReference>
<proteinExistence type="predicted"/>
<organism evidence="4 5">
    <name type="scientific">Koleobacter methoxysyntrophicus</name>
    <dbReference type="NCBI Taxonomy" id="2751313"/>
    <lineage>
        <taxon>Bacteria</taxon>
        <taxon>Bacillati</taxon>
        <taxon>Bacillota</taxon>
        <taxon>Clostridia</taxon>
        <taxon>Koleobacterales</taxon>
        <taxon>Koleobacteraceae</taxon>
        <taxon>Koleobacter</taxon>
    </lineage>
</organism>
<keyword evidence="5" id="KW-1185">Reference proteome</keyword>
<dbReference type="KEGG" id="kme:H0A61_01938"/>
<dbReference type="Pfam" id="PF02829">
    <property type="entry name" value="3H"/>
    <property type="match status" value="1"/>
</dbReference>